<accession>A0A8S3UAP0</accession>
<comment type="caution">
    <text evidence="2">The sequence shown here is derived from an EMBL/GenBank/DDBJ whole genome shotgun (WGS) entry which is preliminary data.</text>
</comment>
<dbReference type="Proteomes" id="UP000683360">
    <property type="component" value="Unassembled WGS sequence"/>
</dbReference>
<feature type="region of interest" description="Disordered" evidence="1">
    <location>
        <begin position="317"/>
        <end position="348"/>
    </location>
</feature>
<keyword evidence="3" id="KW-1185">Reference proteome</keyword>
<evidence type="ECO:0000256" key="1">
    <source>
        <dbReference type="SAM" id="MobiDB-lite"/>
    </source>
</evidence>
<dbReference type="OrthoDB" id="6096968at2759"/>
<dbReference type="AlphaFoldDB" id="A0A8S3UAP0"/>
<proteinExistence type="predicted"/>
<dbReference type="InterPro" id="IPR052560">
    <property type="entry name" value="RdDP_mobile_element"/>
</dbReference>
<gene>
    <name evidence="2" type="ORF">MEDL_55082</name>
</gene>
<organism evidence="2 3">
    <name type="scientific">Mytilus edulis</name>
    <name type="common">Blue mussel</name>
    <dbReference type="NCBI Taxonomy" id="6550"/>
    <lineage>
        <taxon>Eukaryota</taxon>
        <taxon>Metazoa</taxon>
        <taxon>Spiralia</taxon>
        <taxon>Lophotrochozoa</taxon>
        <taxon>Mollusca</taxon>
        <taxon>Bivalvia</taxon>
        <taxon>Autobranchia</taxon>
        <taxon>Pteriomorphia</taxon>
        <taxon>Mytilida</taxon>
        <taxon>Mytiloidea</taxon>
        <taxon>Mytilidae</taxon>
        <taxon>Mytilinae</taxon>
        <taxon>Mytilus</taxon>
    </lineage>
</organism>
<protein>
    <recommendedName>
        <fullName evidence="4">Reverse transcriptase domain-containing protein</fullName>
    </recommendedName>
</protein>
<evidence type="ECO:0000313" key="2">
    <source>
        <dbReference type="EMBL" id="CAG2242883.1"/>
    </source>
</evidence>
<evidence type="ECO:0008006" key="4">
    <source>
        <dbReference type="Google" id="ProtNLM"/>
    </source>
</evidence>
<sequence length="348" mass="39400">MGKASEDNLEENLNFQDQNICSEVEEDWQDEHHLILVNDPTDTQTFNLPLAHNNNTIPSFLYRGTKTPINAQLPRWSYKKANWGKIETRANELKKDIVTEGKNINNVVKIRYSTQAKESVPKGKTTTGKAAANAFAKGYEEESNTNNPTLRKKRSNEQEVEDAFQSKIVTLAVCVDLQRAFDKKSMHLQLNTEYKALAWAKQWCVTINREKTTGTLFALSPKTESVKLILDDTPLKMEHQQTYLWVTFDKRMPCKQHITSADAKARRKLNIMRKLAGTTWGANGKILKSVYQGNVRPHLEYGSSSWMSDCSQVSSSDFKQSSESGTGAMKSTPIKKYGGYNKHTTIPN</sequence>
<name>A0A8S3UAP0_MYTED</name>
<evidence type="ECO:0000313" key="3">
    <source>
        <dbReference type="Proteomes" id="UP000683360"/>
    </source>
</evidence>
<reference evidence="2" key="1">
    <citation type="submission" date="2021-03" db="EMBL/GenBank/DDBJ databases">
        <authorList>
            <person name="Bekaert M."/>
        </authorList>
    </citation>
    <scope>NUCLEOTIDE SEQUENCE</scope>
</reference>
<dbReference type="PANTHER" id="PTHR36688:SF1">
    <property type="entry name" value="ENDONUCLEASE_EXONUCLEASE_PHOSPHATASE DOMAIN-CONTAINING PROTEIN"/>
    <property type="match status" value="1"/>
</dbReference>
<dbReference type="PANTHER" id="PTHR36688">
    <property type="entry name" value="ENDO/EXONUCLEASE/PHOSPHATASE DOMAIN-CONTAINING PROTEIN"/>
    <property type="match status" value="1"/>
</dbReference>
<dbReference type="EMBL" id="CAJPWZ010002687">
    <property type="protein sequence ID" value="CAG2242883.1"/>
    <property type="molecule type" value="Genomic_DNA"/>
</dbReference>